<dbReference type="Proteomes" id="UP000054477">
    <property type="component" value="Unassembled WGS sequence"/>
</dbReference>
<accession>A0A0C9WXF3</accession>
<evidence type="ECO:0000313" key="2">
    <source>
        <dbReference type="EMBL" id="KIJ93518.1"/>
    </source>
</evidence>
<name>A0A0C9WXF3_9AGAR</name>
<dbReference type="AlphaFoldDB" id="A0A0C9WXF3"/>
<keyword evidence="3" id="KW-1185">Reference proteome</keyword>
<proteinExistence type="predicted"/>
<feature type="region of interest" description="Disordered" evidence="1">
    <location>
        <begin position="78"/>
        <end position="106"/>
    </location>
</feature>
<protein>
    <submittedName>
        <fullName evidence="2">Uncharacterized protein</fullName>
    </submittedName>
</protein>
<dbReference type="OrthoDB" id="3008788at2759"/>
<evidence type="ECO:0000313" key="3">
    <source>
        <dbReference type="Proteomes" id="UP000054477"/>
    </source>
</evidence>
<reference evidence="3" key="2">
    <citation type="submission" date="2015-01" db="EMBL/GenBank/DDBJ databases">
        <title>Evolutionary Origins and Diversification of the Mycorrhizal Mutualists.</title>
        <authorList>
            <consortium name="DOE Joint Genome Institute"/>
            <consortium name="Mycorrhizal Genomics Consortium"/>
            <person name="Kohler A."/>
            <person name="Kuo A."/>
            <person name="Nagy L.G."/>
            <person name="Floudas D."/>
            <person name="Copeland A."/>
            <person name="Barry K.W."/>
            <person name="Cichocki N."/>
            <person name="Veneault-Fourrey C."/>
            <person name="LaButti K."/>
            <person name="Lindquist E.A."/>
            <person name="Lipzen A."/>
            <person name="Lundell T."/>
            <person name="Morin E."/>
            <person name="Murat C."/>
            <person name="Riley R."/>
            <person name="Ohm R."/>
            <person name="Sun H."/>
            <person name="Tunlid A."/>
            <person name="Henrissat B."/>
            <person name="Grigoriev I.V."/>
            <person name="Hibbett D.S."/>
            <person name="Martin F."/>
        </authorList>
    </citation>
    <scope>NUCLEOTIDE SEQUENCE [LARGE SCALE GENOMIC DNA]</scope>
    <source>
        <strain evidence="3">LaAM-08-1</strain>
    </source>
</reference>
<reference evidence="2 3" key="1">
    <citation type="submission" date="2014-04" db="EMBL/GenBank/DDBJ databases">
        <authorList>
            <consortium name="DOE Joint Genome Institute"/>
            <person name="Kuo A."/>
            <person name="Kohler A."/>
            <person name="Nagy L.G."/>
            <person name="Floudas D."/>
            <person name="Copeland A."/>
            <person name="Barry K.W."/>
            <person name="Cichocki N."/>
            <person name="Veneault-Fourrey C."/>
            <person name="LaButti K."/>
            <person name="Lindquist E.A."/>
            <person name="Lipzen A."/>
            <person name="Lundell T."/>
            <person name="Morin E."/>
            <person name="Murat C."/>
            <person name="Sun H."/>
            <person name="Tunlid A."/>
            <person name="Henrissat B."/>
            <person name="Grigoriev I.V."/>
            <person name="Hibbett D.S."/>
            <person name="Martin F."/>
            <person name="Nordberg H.P."/>
            <person name="Cantor M.N."/>
            <person name="Hua S.X."/>
        </authorList>
    </citation>
    <scope>NUCLEOTIDE SEQUENCE [LARGE SCALE GENOMIC DNA]</scope>
    <source>
        <strain evidence="2 3">LaAM-08-1</strain>
    </source>
</reference>
<dbReference type="EMBL" id="KN838840">
    <property type="protein sequence ID" value="KIJ93518.1"/>
    <property type="molecule type" value="Genomic_DNA"/>
</dbReference>
<sequence length="264" mass="29333">MGRIQRLLPSASRPPLFPLSIGLYPWVQALQTNPDIATLHSMLRLGIHSAPTELRSRHTFTCNAPTYITFICSGTTPSPPRYQSQPSPRRLHRPQSTARKEDALQTPSPCNLPIVVWTKRNLSAHHYNTPRARPAIIFAQHPLSQNGTPNTVSSAFSTFCERLLLMHRVWKQQREIMGLRDTLYPTKRRNAPMHSRLPAVALQHDMEDATTDRRAHRRGRGNEAVEGGCCYAGSEADGVGRPEGESFIGVGEGQAGCWKDEGGA</sequence>
<dbReference type="HOGENOM" id="CLU_1053969_0_0_1"/>
<evidence type="ECO:0000256" key="1">
    <source>
        <dbReference type="SAM" id="MobiDB-lite"/>
    </source>
</evidence>
<organism evidence="2 3">
    <name type="scientific">Laccaria amethystina LaAM-08-1</name>
    <dbReference type="NCBI Taxonomy" id="1095629"/>
    <lineage>
        <taxon>Eukaryota</taxon>
        <taxon>Fungi</taxon>
        <taxon>Dikarya</taxon>
        <taxon>Basidiomycota</taxon>
        <taxon>Agaricomycotina</taxon>
        <taxon>Agaricomycetes</taxon>
        <taxon>Agaricomycetidae</taxon>
        <taxon>Agaricales</taxon>
        <taxon>Agaricineae</taxon>
        <taxon>Hydnangiaceae</taxon>
        <taxon>Laccaria</taxon>
    </lineage>
</organism>
<gene>
    <name evidence="2" type="ORF">K443DRAFT_684508</name>
</gene>